<keyword evidence="3" id="KW-1185">Reference proteome</keyword>
<dbReference type="Proteomes" id="UP000230002">
    <property type="component" value="Unassembled WGS sequence"/>
</dbReference>
<proteinExistence type="predicted"/>
<gene>
    <name evidence="2" type="ORF">GSI_04415</name>
</gene>
<evidence type="ECO:0000256" key="1">
    <source>
        <dbReference type="SAM" id="MobiDB-lite"/>
    </source>
</evidence>
<dbReference type="AlphaFoldDB" id="A0A2G8SJ66"/>
<dbReference type="EMBL" id="AYKW01000007">
    <property type="protein sequence ID" value="PIL33790.1"/>
    <property type="molecule type" value="Genomic_DNA"/>
</dbReference>
<comment type="caution">
    <text evidence="2">The sequence shown here is derived from an EMBL/GenBank/DDBJ whole genome shotgun (WGS) entry which is preliminary data.</text>
</comment>
<feature type="compositionally biased region" description="Low complexity" evidence="1">
    <location>
        <begin position="77"/>
        <end position="89"/>
    </location>
</feature>
<evidence type="ECO:0000313" key="3">
    <source>
        <dbReference type="Proteomes" id="UP000230002"/>
    </source>
</evidence>
<sequence length="99" mass="10807">MYSYGGVEKIRPFLINTLLTDGHIPIASRCIFGTQDAYAESPSEPVLFTHNILVMNDLEGLSSRLQACLGLHVNGVSSKASSDSGPSSGRRFQTIHWKI</sequence>
<evidence type="ECO:0000313" key="2">
    <source>
        <dbReference type="EMBL" id="PIL33790.1"/>
    </source>
</evidence>
<accession>A0A2G8SJ66</accession>
<protein>
    <submittedName>
        <fullName evidence="2">Uncharacterized protein</fullName>
    </submittedName>
</protein>
<name>A0A2G8SJ66_9APHY</name>
<organism evidence="2 3">
    <name type="scientific">Ganoderma sinense ZZ0214-1</name>
    <dbReference type="NCBI Taxonomy" id="1077348"/>
    <lineage>
        <taxon>Eukaryota</taxon>
        <taxon>Fungi</taxon>
        <taxon>Dikarya</taxon>
        <taxon>Basidiomycota</taxon>
        <taxon>Agaricomycotina</taxon>
        <taxon>Agaricomycetes</taxon>
        <taxon>Polyporales</taxon>
        <taxon>Polyporaceae</taxon>
        <taxon>Ganoderma</taxon>
    </lineage>
</organism>
<reference evidence="2 3" key="1">
    <citation type="journal article" date="2015" name="Sci. Rep.">
        <title>Chromosome-level genome map provides insights into diverse defense mechanisms in the medicinal fungus Ganoderma sinense.</title>
        <authorList>
            <person name="Zhu Y."/>
            <person name="Xu J."/>
            <person name="Sun C."/>
            <person name="Zhou S."/>
            <person name="Xu H."/>
            <person name="Nelson D.R."/>
            <person name="Qian J."/>
            <person name="Song J."/>
            <person name="Luo H."/>
            <person name="Xiang L."/>
            <person name="Li Y."/>
            <person name="Xu Z."/>
            <person name="Ji A."/>
            <person name="Wang L."/>
            <person name="Lu S."/>
            <person name="Hayward A."/>
            <person name="Sun W."/>
            <person name="Li X."/>
            <person name="Schwartz D.C."/>
            <person name="Wang Y."/>
            <person name="Chen S."/>
        </authorList>
    </citation>
    <scope>NUCLEOTIDE SEQUENCE [LARGE SCALE GENOMIC DNA]</scope>
    <source>
        <strain evidence="2 3">ZZ0214-1</strain>
    </source>
</reference>
<feature type="region of interest" description="Disordered" evidence="1">
    <location>
        <begin position="77"/>
        <end position="99"/>
    </location>
</feature>